<evidence type="ECO:0000313" key="2">
    <source>
        <dbReference type="Proteomes" id="UP001061991"/>
    </source>
</evidence>
<dbReference type="EMBL" id="CP104973">
    <property type="protein sequence ID" value="UXN60798.1"/>
    <property type="molecule type" value="Genomic_DNA"/>
</dbReference>
<reference evidence="1" key="1">
    <citation type="submission" date="2022-09" db="EMBL/GenBank/DDBJ databases">
        <title>Interaction between co-microsymbionts with complementary sets of symbiotic genes in legume-rhizobium systems.</title>
        <authorList>
            <person name="Safronova V."/>
            <person name="Sazanova A."/>
            <person name="Afonin A."/>
            <person name="Chirak E."/>
        </authorList>
    </citation>
    <scope>NUCLEOTIDE SEQUENCE</scope>
    <source>
        <strain evidence="1">A18/3m</strain>
    </source>
</reference>
<gene>
    <name evidence="1" type="ORF">N8E88_30760</name>
</gene>
<sequence>MTNIKRASLDDLEKMNREGKLSRNSEPSKGEELGPDFWANARLVEPKEPRSVHLKLDPDVFEFFKSQGKGHLTRMQDVLKAYVRAHDHS</sequence>
<accession>A0ACD4D524</accession>
<name>A0ACD4D524_9HYPH</name>
<evidence type="ECO:0000313" key="1">
    <source>
        <dbReference type="EMBL" id="UXN60798.1"/>
    </source>
</evidence>
<dbReference type="Proteomes" id="UP001061991">
    <property type="component" value="Chromosome"/>
</dbReference>
<protein>
    <submittedName>
        <fullName evidence="1">BrnA antitoxin family protein</fullName>
    </submittedName>
</protein>
<keyword evidence="2" id="KW-1185">Reference proteome</keyword>
<proteinExistence type="predicted"/>
<organism evidence="1 2">
    <name type="scientific">Phyllobacterium zundukense</name>
    <dbReference type="NCBI Taxonomy" id="1867719"/>
    <lineage>
        <taxon>Bacteria</taxon>
        <taxon>Pseudomonadati</taxon>
        <taxon>Pseudomonadota</taxon>
        <taxon>Alphaproteobacteria</taxon>
        <taxon>Hyphomicrobiales</taxon>
        <taxon>Phyllobacteriaceae</taxon>
        <taxon>Phyllobacterium</taxon>
    </lineage>
</organism>